<feature type="transmembrane region" description="Helical" evidence="1">
    <location>
        <begin position="315"/>
        <end position="333"/>
    </location>
</feature>
<comment type="caution">
    <text evidence="2">The sequence shown here is derived from an EMBL/GenBank/DDBJ whole genome shotgun (WGS) entry which is preliminary data.</text>
</comment>
<sequence length="351" mass="37696">MAVNELVAAGLVAFYAGLFWWAFRVLPGEGWQFLAAVPLTKRPDGQWVGLNLTYYGAFTASAVVIAVAWSVVLMGSVGLSLTSILALAMIVLGVCVPSAKGLARLIEGKTNTFTVGGASMFGLFLLPWVVMAMNVGLGALGGDALPMTAVLAVVSIAYAFGEGTGRLACLSFGCCYGAPLKQSPPWLSTLFAHHHTAFVESTRKAAYERNLEAIPLIPIQAMTAAVCVAAGVVGLWLFLQGHILAAFLVTVLVTQVWRVVSEYLRADYRGGRAFSHYQWLSLVGLVYAGLLALWLPDSPSALPDLLRGVRTLWQPGVLICLQILWVVMFLFTGRSRVTQSTLSMQVIQDQI</sequence>
<organism evidence="2 3">
    <name type="scientific">Nitrospira defluvii</name>
    <dbReference type="NCBI Taxonomy" id="330214"/>
    <lineage>
        <taxon>Bacteria</taxon>
        <taxon>Pseudomonadati</taxon>
        <taxon>Nitrospirota</taxon>
        <taxon>Nitrospiria</taxon>
        <taxon>Nitrospirales</taxon>
        <taxon>Nitrospiraceae</taxon>
        <taxon>Nitrospira</taxon>
    </lineage>
</organism>
<accession>A0ABN7LK73</accession>
<gene>
    <name evidence="2" type="ORF">NSPZN2_30362</name>
</gene>
<keyword evidence="1" id="KW-0812">Transmembrane</keyword>
<feature type="transmembrane region" description="Helical" evidence="1">
    <location>
        <begin position="144"/>
        <end position="161"/>
    </location>
</feature>
<dbReference type="Pfam" id="PF01790">
    <property type="entry name" value="LGT"/>
    <property type="match status" value="1"/>
</dbReference>
<reference evidence="2 3" key="1">
    <citation type="submission" date="2021-02" db="EMBL/GenBank/DDBJ databases">
        <authorList>
            <person name="Han P."/>
        </authorList>
    </citation>
    <scope>NUCLEOTIDE SEQUENCE [LARGE SCALE GENOMIC DNA]</scope>
    <source>
        <strain evidence="2">Candidatus Nitrospira sp. ZN2</strain>
    </source>
</reference>
<dbReference type="InterPro" id="IPR001640">
    <property type="entry name" value="Lgt"/>
</dbReference>
<evidence type="ECO:0000256" key="1">
    <source>
        <dbReference type="SAM" id="Phobius"/>
    </source>
</evidence>
<protein>
    <submittedName>
        <fullName evidence="2">Prolipoprotein diacylglyceryl transferase</fullName>
    </submittedName>
</protein>
<dbReference type="EMBL" id="CAJNBJ010000016">
    <property type="protein sequence ID" value="CAE6755051.1"/>
    <property type="molecule type" value="Genomic_DNA"/>
</dbReference>
<feature type="transmembrane region" description="Helical" evidence="1">
    <location>
        <begin position="6"/>
        <end position="26"/>
    </location>
</feature>
<dbReference type="RefSeq" id="WP_213042529.1">
    <property type="nucleotide sequence ID" value="NZ_CAJNBJ010000016.1"/>
</dbReference>
<feature type="transmembrane region" description="Helical" evidence="1">
    <location>
        <begin position="243"/>
        <end position="264"/>
    </location>
</feature>
<keyword evidence="1" id="KW-0472">Membrane</keyword>
<keyword evidence="3" id="KW-1185">Reference proteome</keyword>
<feature type="transmembrane region" description="Helical" evidence="1">
    <location>
        <begin position="77"/>
        <end position="99"/>
    </location>
</feature>
<evidence type="ECO:0000313" key="3">
    <source>
        <dbReference type="Proteomes" id="UP000675880"/>
    </source>
</evidence>
<proteinExistence type="predicted"/>
<dbReference type="GO" id="GO:0016740">
    <property type="term" value="F:transferase activity"/>
    <property type="evidence" value="ECO:0007669"/>
    <property type="project" value="UniProtKB-KW"/>
</dbReference>
<feature type="transmembrane region" description="Helical" evidence="1">
    <location>
        <begin position="213"/>
        <end position="237"/>
    </location>
</feature>
<feature type="transmembrane region" description="Helical" evidence="1">
    <location>
        <begin position="111"/>
        <end position="132"/>
    </location>
</feature>
<keyword evidence="1" id="KW-1133">Transmembrane helix</keyword>
<feature type="transmembrane region" description="Helical" evidence="1">
    <location>
        <begin position="47"/>
        <end position="71"/>
    </location>
</feature>
<dbReference type="Proteomes" id="UP000675880">
    <property type="component" value="Unassembled WGS sequence"/>
</dbReference>
<evidence type="ECO:0000313" key="2">
    <source>
        <dbReference type="EMBL" id="CAE6755051.1"/>
    </source>
</evidence>
<feature type="transmembrane region" description="Helical" evidence="1">
    <location>
        <begin position="276"/>
        <end position="295"/>
    </location>
</feature>
<keyword evidence="2" id="KW-0808">Transferase</keyword>
<name>A0ABN7LK73_9BACT</name>